<evidence type="ECO:0000256" key="4">
    <source>
        <dbReference type="SAM" id="MobiDB-lite"/>
    </source>
</evidence>
<evidence type="ECO:0000313" key="6">
    <source>
        <dbReference type="EMBL" id="GAX72962.1"/>
    </source>
</evidence>
<feature type="region of interest" description="Disordered" evidence="4">
    <location>
        <begin position="295"/>
        <end position="324"/>
    </location>
</feature>
<gene>
    <name evidence="6" type="ORF">CEUSTIGMA_g417.t1</name>
</gene>
<protein>
    <submittedName>
        <fullName evidence="6">Uncharacterized protein</fullName>
    </submittedName>
</protein>
<dbReference type="PROSITE" id="PS50297">
    <property type="entry name" value="ANK_REP_REGION"/>
    <property type="match status" value="4"/>
</dbReference>
<dbReference type="SUPFAM" id="SSF48403">
    <property type="entry name" value="Ankyrin repeat"/>
    <property type="match status" value="1"/>
</dbReference>
<dbReference type="PANTHER" id="PTHR23206:SF7">
    <property type="entry name" value="PROTEIN KINASE DOMAIN-CONTAINING PROTEIN"/>
    <property type="match status" value="1"/>
</dbReference>
<evidence type="ECO:0000256" key="1">
    <source>
        <dbReference type="ARBA" id="ARBA00022737"/>
    </source>
</evidence>
<dbReference type="PRINTS" id="PR01415">
    <property type="entry name" value="ANKYRIN"/>
</dbReference>
<keyword evidence="5" id="KW-0472">Membrane</keyword>
<feature type="compositionally biased region" description="Basic and acidic residues" evidence="4">
    <location>
        <begin position="308"/>
        <end position="324"/>
    </location>
</feature>
<feature type="repeat" description="ANK" evidence="3">
    <location>
        <begin position="213"/>
        <end position="238"/>
    </location>
</feature>
<feature type="repeat" description="ANK" evidence="3">
    <location>
        <begin position="145"/>
        <end position="177"/>
    </location>
</feature>
<dbReference type="STRING" id="1157962.A0A250WQM4"/>
<keyword evidence="5" id="KW-0812">Transmembrane</keyword>
<dbReference type="InterPro" id="IPR051631">
    <property type="entry name" value="Ankyrin-KH/SAM_domain"/>
</dbReference>
<dbReference type="SMART" id="SM00248">
    <property type="entry name" value="ANK"/>
    <property type="match status" value="7"/>
</dbReference>
<reference evidence="6 7" key="1">
    <citation type="submission" date="2017-08" db="EMBL/GenBank/DDBJ databases">
        <title>Acidophilic green algal genome provides insights into adaptation to an acidic environment.</title>
        <authorList>
            <person name="Hirooka S."/>
            <person name="Hirose Y."/>
            <person name="Kanesaki Y."/>
            <person name="Higuchi S."/>
            <person name="Fujiwara T."/>
            <person name="Onuma R."/>
            <person name="Era A."/>
            <person name="Ohbayashi R."/>
            <person name="Uzuka A."/>
            <person name="Nozaki H."/>
            <person name="Yoshikawa H."/>
            <person name="Miyagishima S.Y."/>
        </authorList>
    </citation>
    <scope>NUCLEOTIDE SEQUENCE [LARGE SCALE GENOMIC DNA]</scope>
    <source>
        <strain evidence="6 7">NIES-2499</strain>
    </source>
</reference>
<name>A0A250WQM4_9CHLO</name>
<dbReference type="Pfam" id="PF12796">
    <property type="entry name" value="Ank_2"/>
    <property type="match status" value="3"/>
</dbReference>
<dbReference type="GO" id="GO:0005737">
    <property type="term" value="C:cytoplasm"/>
    <property type="evidence" value="ECO:0007669"/>
    <property type="project" value="TreeGrafter"/>
</dbReference>
<feature type="repeat" description="ANK" evidence="3">
    <location>
        <begin position="79"/>
        <end position="111"/>
    </location>
</feature>
<dbReference type="InterPro" id="IPR002110">
    <property type="entry name" value="Ankyrin_rpt"/>
</dbReference>
<dbReference type="PANTHER" id="PTHR23206">
    <property type="entry name" value="MASK PROTEIN"/>
    <property type="match status" value="1"/>
</dbReference>
<keyword evidence="5" id="KW-1133">Transmembrane helix</keyword>
<evidence type="ECO:0000256" key="2">
    <source>
        <dbReference type="ARBA" id="ARBA00023043"/>
    </source>
</evidence>
<accession>A0A250WQM4</accession>
<evidence type="ECO:0000256" key="5">
    <source>
        <dbReference type="SAM" id="Phobius"/>
    </source>
</evidence>
<proteinExistence type="predicted"/>
<dbReference type="PROSITE" id="PS50088">
    <property type="entry name" value="ANK_REPEAT"/>
    <property type="match status" value="5"/>
</dbReference>
<feature type="repeat" description="ANK" evidence="3">
    <location>
        <begin position="112"/>
        <end position="144"/>
    </location>
</feature>
<sequence length="600" mass="65096">MDDLVNQHKEDADRNELFIWACTRGLLLDAVHLLDKGASANIKDKAGLTPLHYAASHGHHEIVEFLSTRGVELDAEDPQGRSPLHFACAGGHLATATFLASRSVWMDSYDSADDTPLHLAARCGSPAICKLLIDAKAKVDLPNKRGLTPFGEALVNGHVEAAELLLSLGANHGVRPRGFTLLHLVCGLGQDESAALLLGPKVKCDPRDSSNPEGLTPLHAAAMAGSLACVELLLKHGALAADVSISGLQAVDMIMPPIQVENQEHDLEIAEIKKRLLTAAGEKLQSSSSWLKGHASTVASMSSKSHKKQETVKEETPEEKFGRLPRAEQLRKVEAYSRMDETARTQILSLKDDARKLLEELHKAGQLLECMKGVLALKSDSDFQDTLVDPAVKEAMQVIKQTNDTSRYKDDSRVQSLMAKMNKLQAVMRANGNPKITLEDVLATKSGPGSVVELQKRVEVLSRNIKLMRDRAVVALGGKAADEKAVHIEEVSTVLNTTAVSSKSSASVPAASDADAASLLAEAHPQLPVLPITGKGWWLELRTALWSQLKVNLVVMLIMFIAFWYMGLLPGQMSQNHDLRDAVKRSTEMKLDLGDDSTEL</sequence>
<dbReference type="OrthoDB" id="548781at2759"/>
<dbReference type="InterPro" id="IPR036770">
    <property type="entry name" value="Ankyrin_rpt-contain_sf"/>
</dbReference>
<dbReference type="GO" id="GO:0045087">
    <property type="term" value="P:innate immune response"/>
    <property type="evidence" value="ECO:0007669"/>
    <property type="project" value="TreeGrafter"/>
</dbReference>
<dbReference type="Gene3D" id="1.25.40.20">
    <property type="entry name" value="Ankyrin repeat-containing domain"/>
    <property type="match status" value="2"/>
</dbReference>
<comment type="caution">
    <text evidence="6">The sequence shown here is derived from an EMBL/GenBank/DDBJ whole genome shotgun (WGS) entry which is preliminary data.</text>
</comment>
<keyword evidence="7" id="KW-1185">Reference proteome</keyword>
<evidence type="ECO:0000313" key="7">
    <source>
        <dbReference type="Proteomes" id="UP000232323"/>
    </source>
</evidence>
<dbReference type="Proteomes" id="UP000232323">
    <property type="component" value="Unassembled WGS sequence"/>
</dbReference>
<dbReference type="AlphaFoldDB" id="A0A250WQM4"/>
<evidence type="ECO:0000256" key="3">
    <source>
        <dbReference type="PROSITE-ProRule" id="PRU00023"/>
    </source>
</evidence>
<feature type="repeat" description="ANK" evidence="3">
    <location>
        <begin position="46"/>
        <end position="78"/>
    </location>
</feature>
<keyword evidence="2 3" id="KW-0040">ANK repeat</keyword>
<keyword evidence="1" id="KW-0677">Repeat</keyword>
<organism evidence="6 7">
    <name type="scientific">Chlamydomonas eustigma</name>
    <dbReference type="NCBI Taxonomy" id="1157962"/>
    <lineage>
        <taxon>Eukaryota</taxon>
        <taxon>Viridiplantae</taxon>
        <taxon>Chlorophyta</taxon>
        <taxon>core chlorophytes</taxon>
        <taxon>Chlorophyceae</taxon>
        <taxon>CS clade</taxon>
        <taxon>Chlamydomonadales</taxon>
        <taxon>Chlamydomonadaceae</taxon>
        <taxon>Chlamydomonas</taxon>
    </lineage>
</organism>
<feature type="transmembrane region" description="Helical" evidence="5">
    <location>
        <begin position="551"/>
        <end position="570"/>
    </location>
</feature>
<dbReference type="EMBL" id="BEGY01000001">
    <property type="protein sequence ID" value="GAX72962.1"/>
    <property type="molecule type" value="Genomic_DNA"/>
</dbReference>